<evidence type="ECO:0000256" key="1">
    <source>
        <dbReference type="ARBA" id="ARBA00010634"/>
    </source>
</evidence>
<name>A0A1H3WUL7_9BACT</name>
<evidence type="ECO:0000313" key="4">
    <source>
        <dbReference type="EMBL" id="SDZ89878.1"/>
    </source>
</evidence>
<keyword evidence="4" id="KW-0449">Lipoprotein</keyword>
<feature type="chain" id="PRO_5011479243" evidence="3">
    <location>
        <begin position="23"/>
        <end position="269"/>
    </location>
</feature>
<dbReference type="PRINTS" id="PR01805">
    <property type="entry name" value="VACJLIPOPROT"/>
</dbReference>
<dbReference type="Pfam" id="PF04333">
    <property type="entry name" value="MlaA"/>
    <property type="match status" value="1"/>
</dbReference>
<evidence type="ECO:0000256" key="3">
    <source>
        <dbReference type="SAM" id="SignalP"/>
    </source>
</evidence>
<feature type="signal peptide" evidence="3">
    <location>
        <begin position="1"/>
        <end position="22"/>
    </location>
</feature>
<accession>A0A1H3WUL7</accession>
<dbReference type="EMBL" id="FNQN01000002">
    <property type="protein sequence ID" value="SDZ89878.1"/>
    <property type="molecule type" value="Genomic_DNA"/>
</dbReference>
<dbReference type="InterPro" id="IPR007428">
    <property type="entry name" value="MlaA"/>
</dbReference>
<dbReference type="Proteomes" id="UP000199409">
    <property type="component" value="Unassembled WGS sequence"/>
</dbReference>
<keyword evidence="2 3" id="KW-0732">Signal</keyword>
<sequence length="269" mass="30267">MLKRLFILCFFVSLFGVSIVGADDFDAAFGDEFSDAPVVTERLIADPLQPLNRGTFWVNDKLYFYLFKPIARGYRQVTPRPARVSVGNFFANLATPIRAGNALLQFKFRDFGTETYRFVINSTFGILGLFDPAESVGGVKKTVEDFGQTLGFYGVGHGFYLVLPIVGPSSLRDATGVFVDSYADPLRYSHLKTSEQMGFKMLDAENRLSLDRETYEGIVHDSLDPYLFIRAAYAQRRLAQVGEDTYNVNIFKGPLFDSDLLNPFDWIGF</sequence>
<evidence type="ECO:0000313" key="5">
    <source>
        <dbReference type="Proteomes" id="UP000199409"/>
    </source>
</evidence>
<dbReference type="OrthoDB" id="9785326at2"/>
<dbReference type="AlphaFoldDB" id="A0A1H3WUL7"/>
<dbReference type="RefSeq" id="WP_092344690.1">
    <property type="nucleotide sequence ID" value="NZ_FNQN01000002.1"/>
</dbReference>
<dbReference type="GO" id="GO:0016020">
    <property type="term" value="C:membrane"/>
    <property type="evidence" value="ECO:0007669"/>
    <property type="project" value="InterPro"/>
</dbReference>
<evidence type="ECO:0000256" key="2">
    <source>
        <dbReference type="ARBA" id="ARBA00022729"/>
    </source>
</evidence>
<keyword evidence="5" id="KW-1185">Reference proteome</keyword>
<organism evidence="4 5">
    <name type="scientific">Desulfuromusa kysingii</name>
    <dbReference type="NCBI Taxonomy" id="37625"/>
    <lineage>
        <taxon>Bacteria</taxon>
        <taxon>Pseudomonadati</taxon>
        <taxon>Thermodesulfobacteriota</taxon>
        <taxon>Desulfuromonadia</taxon>
        <taxon>Desulfuromonadales</taxon>
        <taxon>Geopsychrobacteraceae</taxon>
        <taxon>Desulfuromusa</taxon>
    </lineage>
</organism>
<protein>
    <submittedName>
        <fullName evidence="4">Phospholipid-binding lipoprotein MlaA</fullName>
    </submittedName>
</protein>
<dbReference type="PANTHER" id="PTHR30035">
    <property type="entry name" value="LIPOPROTEIN VACJ-RELATED"/>
    <property type="match status" value="1"/>
</dbReference>
<proteinExistence type="inferred from homology"/>
<dbReference type="GO" id="GO:0120010">
    <property type="term" value="P:intermembrane phospholipid transfer"/>
    <property type="evidence" value="ECO:0007669"/>
    <property type="project" value="TreeGrafter"/>
</dbReference>
<dbReference type="STRING" id="37625.SAMN05660420_00647"/>
<reference evidence="4 5" key="1">
    <citation type="submission" date="2016-10" db="EMBL/GenBank/DDBJ databases">
        <authorList>
            <person name="de Groot N.N."/>
        </authorList>
    </citation>
    <scope>NUCLEOTIDE SEQUENCE [LARGE SCALE GENOMIC DNA]</scope>
    <source>
        <strain evidence="4 5">DSM 7343</strain>
    </source>
</reference>
<comment type="similarity">
    <text evidence="1">Belongs to the MlaA family.</text>
</comment>
<gene>
    <name evidence="4" type="ORF">SAMN05660420_00647</name>
</gene>
<dbReference type="PANTHER" id="PTHR30035:SF3">
    <property type="entry name" value="INTERMEMBRANE PHOSPHOLIPID TRANSPORT SYSTEM LIPOPROTEIN MLAA"/>
    <property type="match status" value="1"/>
</dbReference>